<keyword evidence="3" id="KW-1185">Reference proteome</keyword>
<comment type="caution">
    <text evidence="2">The sequence shown here is derived from an EMBL/GenBank/DDBJ whole genome shotgun (WGS) entry which is preliminary data.</text>
</comment>
<organism evidence="2 3">
    <name type="scientific">Popillia japonica</name>
    <name type="common">Japanese beetle</name>
    <dbReference type="NCBI Taxonomy" id="7064"/>
    <lineage>
        <taxon>Eukaryota</taxon>
        <taxon>Metazoa</taxon>
        <taxon>Ecdysozoa</taxon>
        <taxon>Arthropoda</taxon>
        <taxon>Hexapoda</taxon>
        <taxon>Insecta</taxon>
        <taxon>Pterygota</taxon>
        <taxon>Neoptera</taxon>
        <taxon>Endopterygota</taxon>
        <taxon>Coleoptera</taxon>
        <taxon>Polyphaga</taxon>
        <taxon>Scarabaeiformia</taxon>
        <taxon>Scarabaeidae</taxon>
        <taxon>Rutelinae</taxon>
        <taxon>Popillia</taxon>
    </lineage>
</organism>
<accession>A0AAW1N2E3</accession>
<keyword evidence="1" id="KW-0732">Signal</keyword>
<evidence type="ECO:0008006" key="4">
    <source>
        <dbReference type="Google" id="ProtNLM"/>
    </source>
</evidence>
<reference evidence="2 3" key="1">
    <citation type="journal article" date="2024" name="BMC Genomics">
        <title>De novo assembly and annotation of Popillia japonica's genome with initial clues to its potential as an invasive pest.</title>
        <authorList>
            <person name="Cucini C."/>
            <person name="Boschi S."/>
            <person name="Funari R."/>
            <person name="Cardaioli E."/>
            <person name="Iannotti N."/>
            <person name="Marturano G."/>
            <person name="Paoli F."/>
            <person name="Bruttini M."/>
            <person name="Carapelli A."/>
            <person name="Frati F."/>
            <person name="Nardi F."/>
        </authorList>
    </citation>
    <scope>NUCLEOTIDE SEQUENCE [LARGE SCALE GENOMIC DNA]</scope>
    <source>
        <strain evidence="2">DMR45628</strain>
    </source>
</reference>
<dbReference type="EMBL" id="JASPKY010000014">
    <property type="protein sequence ID" value="KAK9753351.1"/>
    <property type="molecule type" value="Genomic_DNA"/>
</dbReference>
<evidence type="ECO:0000313" key="3">
    <source>
        <dbReference type="Proteomes" id="UP001458880"/>
    </source>
</evidence>
<gene>
    <name evidence="2" type="ORF">QE152_g3443</name>
</gene>
<dbReference type="Proteomes" id="UP001458880">
    <property type="component" value="Unassembled WGS sequence"/>
</dbReference>
<evidence type="ECO:0000313" key="2">
    <source>
        <dbReference type="EMBL" id="KAK9753351.1"/>
    </source>
</evidence>
<evidence type="ECO:0000256" key="1">
    <source>
        <dbReference type="SAM" id="SignalP"/>
    </source>
</evidence>
<dbReference type="AlphaFoldDB" id="A0AAW1N2E3"/>
<feature type="signal peptide" evidence="1">
    <location>
        <begin position="1"/>
        <end position="18"/>
    </location>
</feature>
<name>A0AAW1N2E3_POPJA</name>
<protein>
    <recommendedName>
        <fullName evidence="4">Cuticle protein</fullName>
    </recommendedName>
</protein>
<sequence length="176" mass="18454">MKYLTLCILLSGFVLTYSHQEIVKIIGPSESSAIIQGPGPGTKTVIKGPDGSVISTVADAGGIITPGNHAGAIITRTKPSVVVESRHQHQEELPKLITASGDIVSPDQHGNVPLPPTKPITTSTQSNHKDNRPLSILGSAPIIAHVTLPFFYAAPIHGYAHGLSLSHLIPVTAHHA</sequence>
<proteinExistence type="predicted"/>
<feature type="chain" id="PRO_5043576004" description="Cuticle protein" evidence="1">
    <location>
        <begin position="19"/>
        <end position="176"/>
    </location>
</feature>